<dbReference type="Proteomes" id="UP000054217">
    <property type="component" value="Unassembled WGS sequence"/>
</dbReference>
<evidence type="ECO:0000313" key="2">
    <source>
        <dbReference type="Proteomes" id="UP000054217"/>
    </source>
</evidence>
<reference evidence="1 2" key="1">
    <citation type="submission" date="2014-04" db="EMBL/GenBank/DDBJ databases">
        <authorList>
            <consortium name="DOE Joint Genome Institute"/>
            <person name="Kuo A."/>
            <person name="Kohler A."/>
            <person name="Costa M.D."/>
            <person name="Nagy L.G."/>
            <person name="Floudas D."/>
            <person name="Copeland A."/>
            <person name="Barry K.W."/>
            <person name="Cichocki N."/>
            <person name="Veneault-Fourrey C."/>
            <person name="LaButti K."/>
            <person name="Lindquist E.A."/>
            <person name="Lipzen A."/>
            <person name="Lundell T."/>
            <person name="Morin E."/>
            <person name="Murat C."/>
            <person name="Sun H."/>
            <person name="Tunlid A."/>
            <person name="Henrissat B."/>
            <person name="Grigoriev I.V."/>
            <person name="Hibbett D.S."/>
            <person name="Martin F."/>
            <person name="Nordberg H.P."/>
            <person name="Cantor M.N."/>
            <person name="Hua S.X."/>
        </authorList>
    </citation>
    <scope>NUCLEOTIDE SEQUENCE [LARGE SCALE GENOMIC DNA]</scope>
    <source>
        <strain evidence="1 2">Marx 270</strain>
    </source>
</reference>
<organism evidence="1 2">
    <name type="scientific">Pisolithus tinctorius Marx 270</name>
    <dbReference type="NCBI Taxonomy" id="870435"/>
    <lineage>
        <taxon>Eukaryota</taxon>
        <taxon>Fungi</taxon>
        <taxon>Dikarya</taxon>
        <taxon>Basidiomycota</taxon>
        <taxon>Agaricomycotina</taxon>
        <taxon>Agaricomycetes</taxon>
        <taxon>Agaricomycetidae</taxon>
        <taxon>Boletales</taxon>
        <taxon>Sclerodermatineae</taxon>
        <taxon>Pisolithaceae</taxon>
        <taxon>Pisolithus</taxon>
    </lineage>
</organism>
<reference evidence="2" key="2">
    <citation type="submission" date="2015-01" db="EMBL/GenBank/DDBJ databases">
        <title>Evolutionary Origins and Diversification of the Mycorrhizal Mutualists.</title>
        <authorList>
            <consortium name="DOE Joint Genome Institute"/>
            <consortium name="Mycorrhizal Genomics Consortium"/>
            <person name="Kohler A."/>
            <person name="Kuo A."/>
            <person name="Nagy L.G."/>
            <person name="Floudas D."/>
            <person name="Copeland A."/>
            <person name="Barry K.W."/>
            <person name="Cichocki N."/>
            <person name="Veneault-Fourrey C."/>
            <person name="LaButti K."/>
            <person name="Lindquist E.A."/>
            <person name="Lipzen A."/>
            <person name="Lundell T."/>
            <person name="Morin E."/>
            <person name="Murat C."/>
            <person name="Riley R."/>
            <person name="Ohm R."/>
            <person name="Sun H."/>
            <person name="Tunlid A."/>
            <person name="Henrissat B."/>
            <person name="Grigoriev I.V."/>
            <person name="Hibbett D.S."/>
            <person name="Martin F."/>
        </authorList>
    </citation>
    <scope>NUCLEOTIDE SEQUENCE [LARGE SCALE GENOMIC DNA]</scope>
    <source>
        <strain evidence="2">Marx 270</strain>
    </source>
</reference>
<proteinExistence type="predicted"/>
<dbReference type="EMBL" id="KN832033">
    <property type="protein sequence ID" value="KIN97196.1"/>
    <property type="molecule type" value="Genomic_DNA"/>
</dbReference>
<name>A0A0C3JHX1_PISTI</name>
<gene>
    <name evidence="1" type="ORF">M404DRAFT_917737</name>
</gene>
<sequence>MSALSRYEGKIECCCQDPRAKTLRTARTSSTASDRVQELLYYHVNQTKGRLKCRSILMCHR</sequence>
<protein>
    <submittedName>
        <fullName evidence="1">Uncharacterized protein</fullName>
    </submittedName>
</protein>
<dbReference type="AlphaFoldDB" id="A0A0C3JHX1"/>
<evidence type="ECO:0000313" key="1">
    <source>
        <dbReference type="EMBL" id="KIN97196.1"/>
    </source>
</evidence>
<dbReference type="InParanoid" id="A0A0C3JHX1"/>
<dbReference type="HOGENOM" id="CLU_2923667_0_0_1"/>
<accession>A0A0C3JHX1</accession>
<keyword evidence="2" id="KW-1185">Reference proteome</keyword>